<accession>A0ABQ9GNW4</accession>
<comment type="caution">
    <text evidence="2">The sequence shown here is derived from an EMBL/GenBank/DDBJ whole genome shotgun (WGS) entry which is preliminary data.</text>
</comment>
<keyword evidence="3" id="KW-1185">Reference proteome</keyword>
<protein>
    <recommendedName>
        <fullName evidence="4">Serine carboxypeptidase</fullName>
    </recommendedName>
</protein>
<evidence type="ECO:0000313" key="2">
    <source>
        <dbReference type="EMBL" id="KAJ8873725.1"/>
    </source>
</evidence>
<evidence type="ECO:0000256" key="1">
    <source>
        <dbReference type="ARBA" id="ARBA00009431"/>
    </source>
</evidence>
<dbReference type="SUPFAM" id="SSF53474">
    <property type="entry name" value="alpha/beta-Hydrolases"/>
    <property type="match status" value="1"/>
</dbReference>
<sequence length="217" mass="25481">MMVYSDYYYQLGLIDEDSKKYFQNVEDDIRKKIANKEWREAAQLRLELLDVYFKNVSGFNYLYNLLYNEEPVRNGDYSLFVQQEAVRKALHVGGAKYHSGREVSENLIEDIMQSIEPWLVELLASYRVLIYSGQLDLRISYPTTLSFLRAMQWDAADEYRTAQRFPWHVGFKLAGYVKTAGNLTELLVRNAGHMVPTDQPKWAYYLISQFAANTRFH</sequence>
<reference evidence="2 3" key="1">
    <citation type="submission" date="2023-02" db="EMBL/GenBank/DDBJ databases">
        <title>LHISI_Scaffold_Assembly.</title>
        <authorList>
            <person name="Stuart O.P."/>
            <person name="Cleave R."/>
            <person name="Magrath M.J.L."/>
            <person name="Mikheyev A.S."/>
        </authorList>
    </citation>
    <scope>NUCLEOTIDE SEQUENCE [LARGE SCALE GENOMIC DNA]</scope>
    <source>
        <strain evidence="2">Daus_M_001</strain>
        <tissue evidence="2">Leg muscle</tissue>
    </source>
</reference>
<dbReference type="PROSITE" id="PS00560">
    <property type="entry name" value="CARBOXYPEPT_SER_HIS"/>
    <property type="match status" value="1"/>
</dbReference>
<dbReference type="Gene3D" id="3.40.50.1820">
    <property type="entry name" value="alpha/beta hydrolase"/>
    <property type="match status" value="1"/>
</dbReference>
<comment type="similarity">
    <text evidence="1">Belongs to the peptidase S10 family.</text>
</comment>
<gene>
    <name evidence="2" type="ORF">PR048_024559</name>
</gene>
<dbReference type="InterPro" id="IPR029058">
    <property type="entry name" value="AB_hydrolase_fold"/>
</dbReference>
<dbReference type="EMBL" id="JARBHB010000010">
    <property type="protein sequence ID" value="KAJ8873725.1"/>
    <property type="molecule type" value="Genomic_DNA"/>
</dbReference>
<dbReference type="InterPro" id="IPR001563">
    <property type="entry name" value="Peptidase_S10"/>
</dbReference>
<evidence type="ECO:0000313" key="3">
    <source>
        <dbReference type="Proteomes" id="UP001159363"/>
    </source>
</evidence>
<name>A0ABQ9GNW4_9NEOP</name>
<proteinExistence type="inferred from homology"/>
<dbReference type="Pfam" id="PF00450">
    <property type="entry name" value="Peptidase_S10"/>
    <property type="match status" value="1"/>
</dbReference>
<evidence type="ECO:0008006" key="4">
    <source>
        <dbReference type="Google" id="ProtNLM"/>
    </source>
</evidence>
<organism evidence="2 3">
    <name type="scientific">Dryococelus australis</name>
    <dbReference type="NCBI Taxonomy" id="614101"/>
    <lineage>
        <taxon>Eukaryota</taxon>
        <taxon>Metazoa</taxon>
        <taxon>Ecdysozoa</taxon>
        <taxon>Arthropoda</taxon>
        <taxon>Hexapoda</taxon>
        <taxon>Insecta</taxon>
        <taxon>Pterygota</taxon>
        <taxon>Neoptera</taxon>
        <taxon>Polyneoptera</taxon>
        <taxon>Phasmatodea</taxon>
        <taxon>Verophasmatodea</taxon>
        <taxon>Anareolatae</taxon>
        <taxon>Phasmatidae</taxon>
        <taxon>Eurycanthinae</taxon>
        <taxon>Dryococelus</taxon>
    </lineage>
</organism>
<dbReference type="InterPro" id="IPR033124">
    <property type="entry name" value="Ser_caboxypep_his_AS"/>
</dbReference>
<dbReference type="Proteomes" id="UP001159363">
    <property type="component" value="Chromosome 9"/>
</dbReference>